<feature type="transmembrane region" description="Helical" evidence="7">
    <location>
        <begin position="233"/>
        <end position="260"/>
    </location>
</feature>
<feature type="transmembrane region" description="Helical" evidence="7">
    <location>
        <begin position="134"/>
        <end position="157"/>
    </location>
</feature>
<keyword evidence="12" id="KW-1185">Reference proteome</keyword>
<evidence type="ECO:0000256" key="3">
    <source>
        <dbReference type="ARBA" id="ARBA00022475"/>
    </source>
</evidence>
<accession>A0AA90YUR2</accession>
<dbReference type="InterPro" id="IPR035906">
    <property type="entry name" value="MetI-like_sf"/>
</dbReference>
<comment type="subcellular location">
    <subcellularLocation>
        <location evidence="1 7">Cell membrane</location>
        <topology evidence="1 7">Multi-pass membrane protein</topology>
    </subcellularLocation>
</comment>
<keyword evidence="3" id="KW-1003">Cell membrane</keyword>
<proteinExistence type="inferred from homology"/>
<sequence length="314" mass="33746">MLSYFFKRLGLAAAIVSVAMFLLFCMIYLIPGDPASVALGPRATEEMRAALREKMGLNQPVLVQFWNFYIGAWTGDLGDEVLSGRPVTTVVFEQLPYTLALIVGGITWSVALGIPLGCWAAVSRGSWADRIVGILSVAVIAVPSFVIAIYALLIFAVELRWLPAIGAGEPGNLGDQLTHLVLPSLAVGLGWVGYIARMVRASMLEVLEASHIRTARAFGLPDRTITYRYALSIAILPTVTLLGVGIGQMLSSAVFAEIVFARPGVGKLVYDAILTRNFPIVTGTVLITTVLFVLLNLLADLIIGALDPRVRSSF</sequence>
<keyword evidence="6 7" id="KW-0472">Membrane</keyword>
<evidence type="ECO:0000313" key="11">
    <source>
        <dbReference type="Proteomes" id="UP000597886"/>
    </source>
</evidence>
<dbReference type="PANTHER" id="PTHR43163">
    <property type="entry name" value="DIPEPTIDE TRANSPORT SYSTEM PERMEASE PROTEIN DPPB-RELATED"/>
    <property type="match status" value="1"/>
</dbReference>
<evidence type="ECO:0000313" key="12">
    <source>
        <dbReference type="Proteomes" id="UP000599383"/>
    </source>
</evidence>
<evidence type="ECO:0000256" key="4">
    <source>
        <dbReference type="ARBA" id="ARBA00022692"/>
    </source>
</evidence>
<dbReference type="Pfam" id="PF19300">
    <property type="entry name" value="BPD_transp_1_N"/>
    <property type="match status" value="1"/>
</dbReference>
<gene>
    <name evidence="9" type="ORF">GS617_08255</name>
    <name evidence="10" type="ORF">GS634_15975</name>
</gene>
<feature type="transmembrane region" description="Helical" evidence="7">
    <location>
        <begin position="97"/>
        <end position="122"/>
    </location>
</feature>
<dbReference type="Proteomes" id="UP000599383">
    <property type="component" value="Unassembled WGS sequence"/>
</dbReference>
<dbReference type="InterPro" id="IPR000515">
    <property type="entry name" value="MetI-like"/>
</dbReference>
<dbReference type="CDD" id="cd06261">
    <property type="entry name" value="TM_PBP2"/>
    <property type="match status" value="1"/>
</dbReference>
<keyword evidence="4 7" id="KW-0812">Transmembrane</keyword>
<dbReference type="RefSeq" id="WP_171118247.1">
    <property type="nucleotide sequence ID" value="NZ_WVQY01000002.1"/>
</dbReference>
<keyword evidence="2 7" id="KW-0813">Transport</keyword>
<dbReference type="Gene3D" id="1.10.3720.10">
    <property type="entry name" value="MetI-like"/>
    <property type="match status" value="1"/>
</dbReference>
<organism evidence="10 11">
    <name type="scientific">Ruegeria atlantica</name>
    <dbReference type="NCBI Taxonomy" id="81569"/>
    <lineage>
        <taxon>Bacteria</taxon>
        <taxon>Pseudomonadati</taxon>
        <taxon>Pseudomonadota</taxon>
        <taxon>Alphaproteobacteria</taxon>
        <taxon>Rhodobacterales</taxon>
        <taxon>Roseobacteraceae</taxon>
        <taxon>Ruegeria</taxon>
    </lineage>
</organism>
<evidence type="ECO:0000256" key="1">
    <source>
        <dbReference type="ARBA" id="ARBA00004651"/>
    </source>
</evidence>
<dbReference type="PANTHER" id="PTHR43163:SF6">
    <property type="entry name" value="DIPEPTIDE TRANSPORT SYSTEM PERMEASE PROTEIN DPPB-RELATED"/>
    <property type="match status" value="1"/>
</dbReference>
<evidence type="ECO:0000313" key="9">
    <source>
        <dbReference type="EMBL" id="NOD30257.1"/>
    </source>
</evidence>
<feature type="transmembrane region" description="Helical" evidence="7">
    <location>
        <begin position="177"/>
        <end position="196"/>
    </location>
</feature>
<evidence type="ECO:0000256" key="2">
    <source>
        <dbReference type="ARBA" id="ARBA00022448"/>
    </source>
</evidence>
<evidence type="ECO:0000256" key="6">
    <source>
        <dbReference type="ARBA" id="ARBA00023136"/>
    </source>
</evidence>
<dbReference type="EMBL" id="WVQY01000002">
    <property type="protein sequence ID" value="NOD30257.1"/>
    <property type="molecule type" value="Genomic_DNA"/>
</dbReference>
<reference evidence="10 12" key="1">
    <citation type="submission" date="2019-12" db="EMBL/GenBank/DDBJ databases">
        <title>Ruegeria JWLKs population differentiation of coral mucus and skeleton niches.</title>
        <authorList>
            <person name="Luo D."/>
        </authorList>
    </citation>
    <scope>NUCLEOTIDE SEQUENCE</scope>
    <source>
        <strain evidence="10">HKCCD6181</strain>
        <strain evidence="9 12">HKCCD6238</strain>
    </source>
</reference>
<dbReference type="EMBL" id="WVRA01000006">
    <property type="protein sequence ID" value="NOE19621.1"/>
    <property type="molecule type" value="Genomic_DNA"/>
</dbReference>
<dbReference type="AlphaFoldDB" id="A0AA90YUR2"/>
<feature type="domain" description="ABC transmembrane type-1" evidence="8">
    <location>
        <begin position="95"/>
        <end position="303"/>
    </location>
</feature>
<dbReference type="Pfam" id="PF00528">
    <property type="entry name" value="BPD_transp_1"/>
    <property type="match status" value="1"/>
</dbReference>
<feature type="transmembrane region" description="Helical" evidence="7">
    <location>
        <begin position="280"/>
        <end position="306"/>
    </location>
</feature>
<evidence type="ECO:0000256" key="7">
    <source>
        <dbReference type="RuleBase" id="RU363032"/>
    </source>
</evidence>
<comment type="caution">
    <text evidence="10">The sequence shown here is derived from an EMBL/GenBank/DDBJ whole genome shotgun (WGS) entry which is preliminary data.</text>
</comment>
<dbReference type="PROSITE" id="PS50928">
    <property type="entry name" value="ABC_TM1"/>
    <property type="match status" value="1"/>
</dbReference>
<evidence type="ECO:0000313" key="10">
    <source>
        <dbReference type="EMBL" id="NOE19621.1"/>
    </source>
</evidence>
<protein>
    <submittedName>
        <fullName evidence="10">ABC transporter permease subunit</fullName>
    </submittedName>
</protein>
<name>A0AA90YUR2_9RHOB</name>
<dbReference type="GO" id="GO:0071916">
    <property type="term" value="F:dipeptide transmembrane transporter activity"/>
    <property type="evidence" value="ECO:0007669"/>
    <property type="project" value="TreeGrafter"/>
</dbReference>
<keyword evidence="5 7" id="KW-1133">Transmembrane helix</keyword>
<comment type="similarity">
    <text evidence="7">Belongs to the binding-protein-dependent transport system permease family.</text>
</comment>
<dbReference type="InterPro" id="IPR045621">
    <property type="entry name" value="BPD_transp_1_N"/>
</dbReference>
<dbReference type="SUPFAM" id="SSF161098">
    <property type="entry name" value="MetI-like"/>
    <property type="match status" value="1"/>
</dbReference>
<dbReference type="Proteomes" id="UP000597886">
    <property type="component" value="Unassembled WGS sequence"/>
</dbReference>
<dbReference type="GO" id="GO:0005886">
    <property type="term" value="C:plasma membrane"/>
    <property type="evidence" value="ECO:0007669"/>
    <property type="project" value="UniProtKB-SubCell"/>
</dbReference>
<evidence type="ECO:0000256" key="5">
    <source>
        <dbReference type="ARBA" id="ARBA00022989"/>
    </source>
</evidence>
<evidence type="ECO:0000259" key="8">
    <source>
        <dbReference type="PROSITE" id="PS50928"/>
    </source>
</evidence>
<feature type="transmembrane region" description="Helical" evidence="7">
    <location>
        <begin position="9"/>
        <end position="30"/>
    </location>
</feature>